<dbReference type="EC" id="5.6.2.4" evidence="12"/>
<evidence type="ECO:0000313" key="19">
    <source>
        <dbReference type="Proteomes" id="UP001243212"/>
    </source>
</evidence>
<comment type="catalytic activity">
    <reaction evidence="13">
        <text>ATP + H2O = ADP + phosphate + H(+)</text>
        <dbReference type="Rhea" id="RHEA:13065"/>
        <dbReference type="ChEBI" id="CHEBI:15377"/>
        <dbReference type="ChEBI" id="CHEBI:15378"/>
        <dbReference type="ChEBI" id="CHEBI:30616"/>
        <dbReference type="ChEBI" id="CHEBI:43474"/>
        <dbReference type="ChEBI" id="CHEBI:456216"/>
        <dbReference type="EC" id="5.6.2.4"/>
    </reaction>
</comment>
<dbReference type="Pfam" id="PF13361">
    <property type="entry name" value="UvrD_C"/>
    <property type="match status" value="1"/>
</dbReference>
<evidence type="ECO:0000259" key="17">
    <source>
        <dbReference type="PROSITE" id="PS51217"/>
    </source>
</evidence>
<dbReference type="RefSeq" id="WP_307682034.1">
    <property type="nucleotide sequence ID" value="NZ_JAUSQX010000001.1"/>
</dbReference>
<evidence type="ECO:0000256" key="13">
    <source>
        <dbReference type="ARBA" id="ARBA00048988"/>
    </source>
</evidence>
<keyword evidence="4 14" id="KW-0378">Hydrolase</keyword>
<dbReference type="Gene3D" id="3.40.50.300">
    <property type="entry name" value="P-loop containing nucleotide triphosphate hydrolases"/>
    <property type="match status" value="4"/>
</dbReference>
<dbReference type="InterPro" id="IPR014016">
    <property type="entry name" value="UvrD-like_ATP-bd"/>
</dbReference>
<keyword evidence="7 14" id="KW-0067">ATP-binding</keyword>
<keyword evidence="1" id="KW-0540">Nuclease</keyword>
<evidence type="ECO:0000256" key="6">
    <source>
        <dbReference type="ARBA" id="ARBA00022839"/>
    </source>
</evidence>
<feature type="binding site" evidence="14">
    <location>
        <begin position="34"/>
        <end position="41"/>
    </location>
    <ligand>
        <name>ATP</name>
        <dbReference type="ChEBI" id="CHEBI:30616"/>
    </ligand>
</feature>
<dbReference type="Pfam" id="PF00580">
    <property type="entry name" value="UvrD-helicase"/>
    <property type="match status" value="1"/>
</dbReference>
<evidence type="ECO:0000256" key="10">
    <source>
        <dbReference type="ARBA" id="ARBA00023235"/>
    </source>
</evidence>
<evidence type="ECO:0000256" key="11">
    <source>
        <dbReference type="ARBA" id="ARBA00034617"/>
    </source>
</evidence>
<evidence type="ECO:0000256" key="4">
    <source>
        <dbReference type="ARBA" id="ARBA00022801"/>
    </source>
</evidence>
<keyword evidence="19" id="KW-1185">Reference proteome</keyword>
<evidence type="ECO:0000256" key="5">
    <source>
        <dbReference type="ARBA" id="ARBA00022806"/>
    </source>
</evidence>
<gene>
    <name evidence="18" type="ORF">J2S70_000355</name>
</gene>
<feature type="domain" description="UvrD-like helicase C-terminal" evidence="17">
    <location>
        <begin position="381"/>
        <end position="722"/>
    </location>
</feature>
<evidence type="ECO:0000256" key="15">
    <source>
        <dbReference type="SAM" id="MobiDB-lite"/>
    </source>
</evidence>
<protein>
    <recommendedName>
        <fullName evidence="12">DNA 3'-5' helicase</fullName>
        <ecNumber evidence="12">5.6.2.4</ecNumber>
    </recommendedName>
</protein>
<dbReference type="Gene3D" id="3.90.320.10">
    <property type="match status" value="1"/>
</dbReference>
<keyword evidence="8" id="KW-0238">DNA-binding</keyword>
<keyword evidence="5 14" id="KW-0347">Helicase</keyword>
<dbReference type="Gene3D" id="1.10.486.10">
    <property type="entry name" value="PCRA, domain 4"/>
    <property type="match status" value="1"/>
</dbReference>
<evidence type="ECO:0000256" key="12">
    <source>
        <dbReference type="ARBA" id="ARBA00034808"/>
    </source>
</evidence>
<keyword evidence="9" id="KW-0234">DNA repair</keyword>
<proteinExistence type="predicted"/>
<dbReference type="Proteomes" id="UP001243212">
    <property type="component" value="Unassembled WGS sequence"/>
</dbReference>
<accession>A0ABT9NG10</accession>
<dbReference type="GO" id="GO:0003678">
    <property type="term" value="F:DNA helicase activity"/>
    <property type="evidence" value="ECO:0007669"/>
    <property type="project" value="UniProtKB-EC"/>
</dbReference>
<evidence type="ECO:0000256" key="8">
    <source>
        <dbReference type="ARBA" id="ARBA00023125"/>
    </source>
</evidence>
<evidence type="ECO:0000256" key="14">
    <source>
        <dbReference type="PROSITE-ProRule" id="PRU00560"/>
    </source>
</evidence>
<dbReference type="InterPro" id="IPR027417">
    <property type="entry name" value="P-loop_NTPase"/>
</dbReference>
<dbReference type="PANTHER" id="PTHR11070">
    <property type="entry name" value="UVRD / RECB / PCRA DNA HELICASE FAMILY MEMBER"/>
    <property type="match status" value="1"/>
</dbReference>
<evidence type="ECO:0000256" key="2">
    <source>
        <dbReference type="ARBA" id="ARBA00022741"/>
    </source>
</evidence>
<feature type="region of interest" description="Disordered" evidence="15">
    <location>
        <begin position="91"/>
        <end position="115"/>
    </location>
</feature>
<evidence type="ECO:0000256" key="7">
    <source>
        <dbReference type="ARBA" id="ARBA00022840"/>
    </source>
</evidence>
<dbReference type="Pfam" id="PF12705">
    <property type="entry name" value="PDDEXK_1"/>
    <property type="match status" value="1"/>
</dbReference>
<keyword evidence="3" id="KW-0227">DNA damage</keyword>
<dbReference type="InterPro" id="IPR011604">
    <property type="entry name" value="PDDEXK-like_dom_sf"/>
</dbReference>
<dbReference type="PROSITE" id="PS51217">
    <property type="entry name" value="UVRD_HELICASE_CTER"/>
    <property type="match status" value="1"/>
</dbReference>
<dbReference type="PANTHER" id="PTHR11070:SF55">
    <property type="entry name" value="DNA 3'-5' HELICASE"/>
    <property type="match status" value="1"/>
</dbReference>
<keyword evidence="6" id="KW-0269">Exonuclease</keyword>
<evidence type="ECO:0000259" key="16">
    <source>
        <dbReference type="PROSITE" id="PS51198"/>
    </source>
</evidence>
<evidence type="ECO:0000256" key="1">
    <source>
        <dbReference type="ARBA" id="ARBA00022722"/>
    </source>
</evidence>
<sequence length="1189" mass="131594">MTTYEDFEKTLEFTPTPEQREVIVSEDHAIAVIAGAGSGKTATMAQRIVWHIVNGNVRPDEVLGLTFTTKAAGELAERVEEQLEHAQRMGLMPGQDRQVHADQAGNRNPRELGEDEQADAVADLEHAQMAKPTIATYNSFAADIASSYSMLIGEDPRARLITDAERWQIMREIVASVDSQTREFDVLKAWSANTVVRDALHISDALISNGVTTTELREVLSEEQEALRKLADVSVARGTHTEASKAQSGTPGSALQKIERRLALCTIVDSYLAYKKEHSLIEFADQVDRANRILKAVPEQVSELIGHYKLVLLDEYQDTSSQQAEFLYHAFSNVRSVCAVGDPNQAIYSWRGASAAALSDFMDRFRVPRNLTLSTAFRNGENILKAANALTSGKLSYPSMTVKKLVPRQRASEGEVRFIHRSLREDSYDAMAGQFAQIFDEARRKREGAVSSGESDAGAFPTAVVLCRARSYIDNAVKALEKYDVPFEIVGGEALIEKPEVRLLRAFLGLIAVPERHDLLVPIFTHFAIGVRDLQALAAFTKTLSRATTKEYAAQMGGSAVSGGKTGGESIEVRASLVEAIDALPHPDEGNGVPNLSATGHARLFHIRSLLKSLRKRLHLPVPDLITFAIDALDLPFYARSRRDGGARVEGALSSFVRMAAQYVRDNPRANLKGFTEWVDAVEEHENTGEGDVSGDAQLLETEDVVPESGVVQIMTVHGAKGLEWDVVAIPEMRYRGFDDFSRDKAWQLDGSALPFPLRADREHLPEFSFAKRCPEVITPHDKAPILEDFHEHLTGPLAAHYRAEQRRLAYVAVTRPRDILLLCSYDLQFEAQAGTKLKELEKLVAREEIAGPVPEACMPHNTFIADMESVLTADPANDRVLCGADLERIADESQESGTDVWDEIFAPDTKRWPVDIDRRLDRADLPPVRLSREELDHFMTKWEQEAHVLIQETQSSTTADPITREYLTASDVVKLSSDPESFVRDQRRPLPHRPSRAARTGTFVHEQIAHHYDAPLTLDVDSVADPDEMPIDSATEMTDAVRERLLSRFHRSPYAACPKIAIEEAVDIELGGRPIRCVIDAVLDTSGLEGHPPVTIVDWKTGPRPGPEQVESRQYQLALYRLAWSVAQGIPLGDIGAVFYYLGEPKEDQRALHAPIFNAKEIAEHIEDQLAEGVELAAVKPASSADSA</sequence>
<comment type="caution">
    <text evidence="18">The sequence shown here is derived from an EMBL/GenBank/DDBJ whole genome shotgun (WGS) entry which is preliminary data.</text>
</comment>
<dbReference type="PROSITE" id="PS51198">
    <property type="entry name" value="UVRD_HELICASE_ATP_BIND"/>
    <property type="match status" value="1"/>
</dbReference>
<organism evidence="18 19">
    <name type="scientific">Trueperella bonasi</name>
    <dbReference type="NCBI Taxonomy" id="312286"/>
    <lineage>
        <taxon>Bacteria</taxon>
        <taxon>Bacillati</taxon>
        <taxon>Actinomycetota</taxon>
        <taxon>Actinomycetes</taxon>
        <taxon>Actinomycetales</taxon>
        <taxon>Actinomycetaceae</taxon>
        <taxon>Trueperella</taxon>
    </lineage>
</organism>
<dbReference type="GO" id="GO:0016787">
    <property type="term" value="F:hydrolase activity"/>
    <property type="evidence" value="ECO:0007669"/>
    <property type="project" value="UniProtKB-KW"/>
</dbReference>
<dbReference type="SUPFAM" id="SSF52540">
    <property type="entry name" value="P-loop containing nucleoside triphosphate hydrolases"/>
    <property type="match status" value="1"/>
</dbReference>
<evidence type="ECO:0000256" key="9">
    <source>
        <dbReference type="ARBA" id="ARBA00023204"/>
    </source>
</evidence>
<reference evidence="18 19" key="1">
    <citation type="submission" date="2023-07" db="EMBL/GenBank/DDBJ databases">
        <title>Sequencing the genomes of 1000 actinobacteria strains.</title>
        <authorList>
            <person name="Klenk H.-P."/>
        </authorList>
    </citation>
    <scope>NUCLEOTIDE SEQUENCE [LARGE SCALE GENOMIC DNA]</scope>
    <source>
        <strain evidence="18 19">DSM 17163</strain>
    </source>
</reference>
<comment type="catalytic activity">
    <reaction evidence="11">
        <text>Couples ATP hydrolysis with the unwinding of duplex DNA by translocating in the 3'-5' direction.</text>
        <dbReference type="EC" id="5.6.2.4"/>
    </reaction>
</comment>
<dbReference type="InterPro" id="IPR000212">
    <property type="entry name" value="DNA_helicase_UvrD/REP"/>
</dbReference>
<dbReference type="EMBL" id="JAUSQX010000001">
    <property type="protein sequence ID" value="MDP9805773.1"/>
    <property type="molecule type" value="Genomic_DNA"/>
</dbReference>
<keyword evidence="2 14" id="KW-0547">Nucleotide-binding</keyword>
<dbReference type="InterPro" id="IPR038726">
    <property type="entry name" value="PDDEXK_AddAB-type"/>
</dbReference>
<evidence type="ECO:0000256" key="3">
    <source>
        <dbReference type="ARBA" id="ARBA00022763"/>
    </source>
</evidence>
<keyword evidence="10" id="KW-0413">Isomerase</keyword>
<dbReference type="CDD" id="cd17932">
    <property type="entry name" value="DEXQc_UvrD"/>
    <property type="match status" value="1"/>
</dbReference>
<feature type="domain" description="UvrD-like helicase ATP-binding" evidence="16">
    <location>
        <begin position="13"/>
        <end position="380"/>
    </location>
</feature>
<dbReference type="InterPro" id="IPR014017">
    <property type="entry name" value="DNA_helicase_UvrD-like_C"/>
</dbReference>
<name>A0ABT9NG10_9ACTO</name>
<evidence type="ECO:0000313" key="18">
    <source>
        <dbReference type="EMBL" id="MDP9805773.1"/>
    </source>
</evidence>